<reference evidence="1 2" key="1">
    <citation type="journal article" date="2021" name="Elife">
        <title>Chloroplast acquisition without the gene transfer in kleptoplastic sea slugs, Plakobranchus ocellatus.</title>
        <authorList>
            <person name="Maeda T."/>
            <person name="Takahashi S."/>
            <person name="Yoshida T."/>
            <person name="Shimamura S."/>
            <person name="Takaki Y."/>
            <person name="Nagai Y."/>
            <person name="Toyoda A."/>
            <person name="Suzuki Y."/>
            <person name="Arimoto A."/>
            <person name="Ishii H."/>
            <person name="Satoh N."/>
            <person name="Nishiyama T."/>
            <person name="Hasebe M."/>
            <person name="Maruyama T."/>
            <person name="Minagawa J."/>
            <person name="Obokata J."/>
            <person name="Shigenobu S."/>
        </authorList>
    </citation>
    <scope>NUCLEOTIDE SEQUENCE [LARGE SCALE GENOMIC DNA]</scope>
</reference>
<dbReference type="AlphaFoldDB" id="A0AAV4A4Q6"/>
<organism evidence="1 2">
    <name type="scientific">Plakobranchus ocellatus</name>
    <dbReference type="NCBI Taxonomy" id="259542"/>
    <lineage>
        <taxon>Eukaryota</taxon>
        <taxon>Metazoa</taxon>
        <taxon>Spiralia</taxon>
        <taxon>Lophotrochozoa</taxon>
        <taxon>Mollusca</taxon>
        <taxon>Gastropoda</taxon>
        <taxon>Heterobranchia</taxon>
        <taxon>Euthyneura</taxon>
        <taxon>Panpulmonata</taxon>
        <taxon>Sacoglossa</taxon>
        <taxon>Placobranchoidea</taxon>
        <taxon>Plakobranchidae</taxon>
        <taxon>Plakobranchus</taxon>
    </lineage>
</organism>
<keyword evidence="2" id="KW-1185">Reference proteome</keyword>
<gene>
    <name evidence="1" type="ORF">PoB_002962000</name>
</gene>
<name>A0AAV4A4Q6_9GAST</name>
<evidence type="ECO:0000313" key="2">
    <source>
        <dbReference type="Proteomes" id="UP000735302"/>
    </source>
</evidence>
<proteinExistence type="predicted"/>
<dbReference type="Proteomes" id="UP000735302">
    <property type="component" value="Unassembled WGS sequence"/>
</dbReference>
<comment type="caution">
    <text evidence="1">The sequence shown here is derived from an EMBL/GenBank/DDBJ whole genome shotgun (WGS) entry which is preliminary data.</text>
</comment>
<protein>
    <submittedName>
        <fullName evidence="1">Uncharacterized protein</fullName>
    </submittedName>
</protein>
<evidence type="ECO:0000313" key="1">
    <source>
        <dbReference type="EMBL" id="GFO03115.1"/>
    </source>
</evidence>
<accession>A0AAV4A4Q6</accession>
<dbReference type="EMBL" id="BLXT01003724">
    <property type="protein sequence ID" value="GFO03115.1"/>
    <property type="molecule type" value="Genomic_DNA"/>
</dbReference>
<sequence length="96" mass="11291">MNRCKVLEQTVRQLHQENLRNCFPFLESIFSLSNISAGKMLNEQFGSMRTKVVHNKVISGFEAYLKFEHQWQARTQDRNVPAHLRMDLQPTNTLNE</sequence>